<dbReference type="InterPro" id="IPR020097">
    <property type="entry name" value="PsdUridine_synth_TruA_a/b_dom"/>
</dbReference>
<dbReference type="Pfam" id="PF01416">
    <property type="entry name" value="PseudoU_synth_1"/>
    <property type="match status" value="1"/>
</dbReference>
<evidence type="ECO:0000256" key="5">
    <source>
        <dbReference type="PIRSR" id="PIRSR001430-2"/>
    </source>
</evidence>
<dbReference type="InterPro" id="IPR020095">
    <property type="entry name" value="PsdUridine_synth_TruA_C"/>
</dbReference>
<dbReference type="PIRSF" id="PIRSF001430">
    <property type="entry name" value="tRNA_psdUrid_synth"/>
    <property type="match status" value="1"/>
</dbReference>
<dbReference type="AlphaFoldDB" id="A0A538U6Q0"/>
<dbReference type="Gene3D" id="3.30.70.660">
    <property type="entry name" value="Pseudouridine synthase I, catalytic domain, C-terminal subdomain"/>
    <property type="match status" value="1"/>
</dbReference>
<dbReference type="EC" id="5.4.99.12" evidence="6"/>
<dbReference type="GO" id="GO:0160147">
    <property type="term" value="F:tRNA pseudouridine(38-40) synthase activity"/>
    <property type="evidence" value="ECO:0007669"/>
    <property type="project" value="UniProtKB-EC"/>
</dbReference>
<comment type="catalytic activity">
    <reaction evidence="6">
        <text>uridine(38/39/40) in tRNA = pseudouridine(38/39/40) in tRNA</text>
        <dbReference type="Rhea" id="RHEA:22376"/>
        <dbReference type="Rhea" id="RHEA-COMP:10085"/>
        <dbReference type="Rhea" id="RHEA-COMP:10087"/>
        <dbReference type="ChEBI" id="CHEBI:65314"/>
        <dbReference type="ChEBI" id="CHEBI:65315"/>
        <dbReference type="EC" id="5.4.99.12"/>
    </reaction>
</comment>
<dbReference type="GO" id="GO:0031119">
    <property type="term" value="P:tRNA pseudouridine synthesis"/>
    <property type="evidence" value="ECO:0007669"/>
    <property type="project" value="TreeGrafter"/>
</dbReference>
<evidence type="ECO:0000256" key="1">
    <source>
        <dbReference type="ARBA" id="ARBA00009375"/>
    </source>
</evidence>
<dbReference type="Proteomes" id="UP000319836">
    <property type="component" value="Unassembled WGS sequence"/>
</dbReference>
<dbReference type="InterPro" id="IPR001406">
    <property type="entry name" value="PsdUridine_synth_TruA"/>
</dbReference>
<evidence type="ECO:0000256" key="6">
    <source>
        <dbReference type="RuleBase" id="RU003792"/>
    </source>
</evidence>
<evidence type="ECO:0000256" key="3">
    <source>
        <dbReference type="ARBA" id="ARBA00023235"/>
    </source>
</evidence>
<dbReference type="InterPro" id="IPR020103">
    <property type="entry name" value="PsdUridine_synth_cat_dom_sf"/>
</dbReference>
<keyword evidence="2 6" id="KW-0819">tRNA processing</keyword>
<dbReference type="GO" id="GO:0003723">
    <property type="term" value="F:RNA binding"/>
    <property type="evidence" value="ECO:0007669"/>
    <property type="project" value="InterPro"/>
</dbReference>
<feature type="binding site" evidence="5">
    <location>
        <position position="76"/>
    </location>
    <ligand>
        <name>substrate</name>
    </ligand>
</feature>
<dbReference type="PANTHER" id="PTHR11142:SF0">
    <property type="entry name" value="TRNA PSEUDOURIDINE SYNTHASE-LIKE 1"/>
    <property type="match status" value="1"/>
</dbReference>
<accession>A0A538U6Q0</accession>
<dbReference type="SUPFAM" id="SSF55120">
    <property type="entry name" value="Pseudouridine synthase"/>
    <property type="match status" value="1"/>
</dbReference>
<feature type="domain" description="Pseudouridine synthase I TruA alpha/beta" evidence="7">
    <location>
        <begin position="107"/>
        <end position="208"/>
    </location>
</feature>
<dbReference type="Gene3D" id="3.30.70.580">
    <property type="entry name" value="Pseudouridine synthase I, catalytic domain, N-terminal subdomain"/>
    <property type="match status" value="1"/>
</dbReference>
<keyword evidence="3 6" id="KW-0413">Isomerase</keyword>
<feature type="active site" description="Nucleophile" evidence="4">
    <location>
        <position position="18"/>
    </location>
</feature>
<evidence type="ECO:0000313" key="9">
    <source>
        <dbReference type="Proteomes" id="UP000319836"/>
    </source>
</evidence>
<evidence type="ECO:0000256" key="2">
    <source>
        <dbReference type="ARBA" id="ARBA00022694"/>
    </source>
</evidence>
<gene>
    <name evidence="8" type="ORF">E6K80_05230</name>
</gene>
<dbReference type="InterPro" id="IPR020094">
    <property type="entry name" value="TruA/RsuA/RluB/E/F_N"/>
</dbReference>
<dbReference type="PANTHER" id="PTHR11142">
    <property type="entry name" value="PSEUDOURIDYLATE SYNTHASE"/>
    <property type="match status" value="1"/>
</dbReference>
<evidence type="ECO:0000256" key="4">
    <source>
        <dbReference type="PIRSR" id="PIRSR001430-1"/>
    </source>
</evidence>
<protein>
    <recommendedName>
        <fullName evidence="6">tRNA pseudouridine synthase</fullName>
        <ecNumber evidence="6">5.4.99.12</ecNumber>
    </recommendedName>
</protein>
<evidence type="ECO:0000259" key="7">
    <source>
        <dbReference type="Pfam" id="PF01416"/>
    </source>
</evidence>
<organism evidence="8 9">
    <name type="scientific">Eiseniibacteriota bacterium</name>
    <dbReference type="NCBI Taxonomy" id="2212470"/>
    <lineage>
        <taxon>Bacteria</taxon>
        <taxon>Candidatus Eiseniibacteriota</taxon>
    </lineage>
</organism>
<reference evidence="8 9" key="1">
    <citation type="journal article" date="2019" name="Nat. Microbiol.">
        <title>Mediterranean grassland soil C-N compound turnover is dependent on rainfall and depth, and is mediated by genomically divergent microorganisms.</title>
        <authorList>
            <person name="Diamond S."/>
            <person name="Andeer P.F."/>
            <person name="Li Z."/>
            <person name="Crits-Christoph A."/>
            <person name="Burstein D."/>
            <person name="Anantharaman K."/>
            <person name="Lane K.R."/>
            <person name="Thomas B.C."/>
            <person name="Pan C."/>
            <person name="Northen T.R."/>
            <person name="Banfield J.F."/>
        </authorList>
    </citation>
    <scope>NUCLEOTIDE SEQUENCE [LARGE SCALE GENOMIC DNA]</scope>
    <source>
        <strain evidence="8">WS_10</strain>
    </source>
</reference>
<comment type="similarity">
    <text evidence="1 6">Belongs to the tRNA pseudouridine synthase TruA family.</text>
</comment>
<sequence length="212" mass="23306">MNEVLKESVRLTGAGRTDAGCHARGQVASFTSETRLPARSLPPLLARRLPEDVQVRVARDVEHGFDARRSARARRYAYRLLERGDVLLQRLAWHPRRALDAGRLEAAVRPLEGEHDCTALAAAGGTAHTTCRVLRAGWRRWEGGLQLDLVADHFLYHMVRNVVGTALAVMGRPDPAAAVAEIMASRSRARGGATAPPQGLCLEQVFYDEEAR</sequence>
<proteinExistence type="inferred from homology"/>
<evidence type="ECO:0000313" key="8">
    <source>
        <dbReference type="EMBL" id="TMQ71563.1"/>
    </source>
</evidence>
<name>A0A538U6Q0_UNCEI</name>
<comment type="caution">
    <text evidence="8">The sequence shown here is derived from an EMBL/GenBank/DDBJ whole genome shotgun (WGS) entry which is preliminary data.</text>
</comment>
<dbReference type="EMBL" id="VBPA01000116">
    <property type="protein sequence ID" value="TMQ71563.1"/>
    <property type="molecule type" value="Genomic_DNA"/>
</dbReference>